<name>A0A0V0R1L4_PSEPJ</name>
<feature type="region of interest" description="Disordered" evidence="1">
    <location>
        <begin position="360"/>
        <end position="397"/>
    </location>
</feature>
<sequence>MYQDLKYQIHNFQNNNRSNSQGNRSKSQTNSKYSQALAIVGRNAITNNNSLNKLVSKNPSNYQQQQQQQQISSFQLQQQQQQQQFSAQKQTNLNNKIYNQQNEKHSDNNPYFHKQRNINPYNQLDDLKTSWAKEDICVALKLTPSNSSSRRQNTRNFRQNPQSAHPSSHWNKNQNNNSNFNNQNYINQKQNQRKNYYQNEKFHNSGNQYQSQNQQTQQQAQQKQQQMHNQNQNYQQLYEPEYQDFCDRQIQRNRSQDTRTTTAQKYSYNNSNNLNQNSNFSNQHFYSKHPPQRSAKSREAKNNIKNYPHSNNIIQIQNSTIFEQNCATNLNNPRESLNLNINNKNNLHQNNRSNKYINQQPQTAKQKPLTLNQNKNKRPSKIPRPPNTNQNSNLNTENDEINSFIQENLKYNEIRQHTEMPEIKENENMLLSNEQSKLLKEYSFLNNTSTVLIFDGGSQLDNDFFKDQKEDLDIKQINDHLRTCAEIDKSIIQTQVLEGDLQDIRLSYDYFDLIKNLIINCHKIGHPKQNNDNMVFYLKYFTFCLQGVEELLFREDIEDEFIFESFLNSFSFKITSQVRSSSR</sequence>
<feature type="region of interest" description="Disordered" evidence="1">
    <location>
        <begin position="267"/>
        <end position="299"/>
    </location>
</feature>
<evidence type="ECO:0000313" key="2">
    <source>
        <dbReference type="EMBL" id="KRX08176.1"/>
    </source>
</evidence>
<comment type="caution">
    <text evidence="2">The sequence shown here is derived from an EMBL/GenBank/DDBJ whole genome shotgun (WGS) entry which is preliminary data.</text>
</comment>
<gene>
    <name evidence="2" type="ORF">PPERSA_12331</name>
</gene>
<feature type="compositionally biased region" description="Low complexity" evidence="1">
    <location>
        <begin position="207"/>
        <end position="231"/>
    </location>
</feature>
<feature type="compositionally biased region" description="Low complexity" evidence="1">
    <location>
        <begin position="12"/>
        <end position="28"/>
    </location>
</feature>
<dbReference type="Proteomes" id="UP000054937">
    <property type="component" value="Unassembled WGS sequence"/>
</dbReference>
<evidence type="ECO:0000313" key="3">
    <source>
        <dbReference type="Proteomes" id="UP000054937"/>
    </source>
</evidence>
<accession>A0A0V0R1L4</accession>
<feature type="compositionally biased region" description="Low complexity" evidence="1">
    <location>
        <begin position="171"/>
        <end position="183"/>
    </location>
</feature>
<feature type="compositionally biased region" description="Low complexity" evidence="1">
    <location>
        <begin position="387"/>
        <end position="396"/>
    </location>
</feature>
<feature type="region of interest" description="Disordered" evidence="1">
    <location>
        <begin position="145"/>
        <end position="183"/>
    </location>
</feature>
<feature type="compositionally biased region" description="Polar residues" evidence="1">
    <location>
        <begin position="360"/>
        <end position="374"/>
    </location>
</feature>
<dbReference type="AlphaFoldDB" id="A0A0V0R1L4"/>
<feature type="compositionally biased region" description="Low complexity" evidence="1">
    <location>
        <begin position="145"/>
        <end position="162"/>
    </location>
</feature>
<reference evidence="2 3" key="1">
    <citation type="journal article" date="2015" name="Sci. Rep.">
        <title>Genome of the facultative scuticociliatosis pathogen Pseudocohnilembus persalinus provides insight into its virulence through horizontal gene transfer.</title>
        <authorList>
            <person name="Xiong J."/>
            <person name="Wang G."/>
            <person name="Cheng J."/>
            <person name="Tian M."/>
            <person name="Pan X."/>
            <person name="Warren A."/>
            <person name="Jiang C."/>
            <person name="Yuan D."/>
            <person name="Miao W."/>
        </authorList>
    </citation>
    <scope>NUCLEOTIDE SEQUENCE [LARGE SCALE GENOMIC DNA]</scope>
    <source>
        <strain evidence="2">36N120E</strain>
    </source>
</reference>
<dbReference type="InParanoid" id="A0A0V0R1L4"/>
<feature type="region of interest" description="Disordered" evidence="1">
    <location>
        <begin position="204"/>
        <end position="231"/>
    </location>
</feature>
<feature type="region of interest" description="Disordered" evidence="1">
    <location>
        <begin position="12"/>
        <end position="32"/>
    </location>
</feature>
<proteinExistence type="predicted"/>
<protein>
    <submittedName>
        <fullName evidence="2">Uncharacterized protein</fullName>
    </submittedName>
</protein>
<organism evidence="2 3">
    <name type="scientific">Pseudocohnilembus persalinus</name>
    <name type="common">Ciliate</name>
    <dbReference type="NCBI Taxonomy" id="266149"/>
    <lineage>
        <taxon>Eukaryota</taxon>
        <taxon>Sar</taxon>
        <taxon>Alveolata</taxon>
        <taxon>Ciliophora</taxon>
        <taxon>Intramacronucleata</taxon>
        <taxon>Oligohymenophorea</taxon>
        <taxon>Scuticociliatia</taxon>
        <taxon>Philasterida</taxon>
        <taxon>Pseudocohnilembidae</taxon>
        <taxon>Pseudocohnilembus</taxon>
    </lineage>
</organism>
<keyword evidence="3" id="KW-1185">Reference proteome</keyword>
<evidence type="ECO:0000256" key="1">
    <source>
        <dbReference type="SAM" id="MobiDB-lite"/>
    </source>
</evidence>
<dbReference type="EMBL" id="LDAU01000070">
    <property type="protein sequence ID" value="KRX08176.1"/>
    <property type="molecule type" value="Genomic_DNA"/>
</dbReference>
<feature type="compositionally biased region" description="Low complexity" evidence="1">
    <location>
        <begin position="267"/>
        <end position="285"/>
    </location>
</feature>